<keyword evidence="3" id="KW-1185">Reference proteome</keyword>
<reference evidence="2 3" key="1">
    <citation type="submission" date="2018-10" db="EMBL/GenBank/DDBJ databases">
        <title>Comamonadaceae CDC group NO-1 genome sequencing and assembly.</title>
        <authorList>
            <person name="Bernier A.-M."/>
            <person name="Bernard K."/>
        </authorList>
    </citation>
    <scope>NUCLEOTIDE SEQUENCE [LARGE SCALE GENOMIC DNA]</scope>
    <source>
        <strain evidence="2 3">NML161473</strain>
    </source>
</reference>
<proteinExistence type="predicted"/>
<dbReference type="EMBL" id="RDQL01000004">
    <property type="protein sequence ID" value="RMX00986.1"/>
    <property type="molecule type" value="Genomic_DNA"/>
</dbReference>
<evidence type="ECO:0000313" key="3">
    <source>
        <dbReference type="Proteomes" id="UP000267035"/>
    </source>
</evidence>
<comment type="caution">
    <text evidence="2">The sequence shown here is derived from an EMBL/GenBank/DDBJ whole genome shotgun (WGS) entry which is preliminary data.</text>
</comment>
<dbReference type="Pfam" id="PF08909">
    <property type="entry name" value="DUF1854"/>
    <property type="match status" value="1"/>
</dbReference>
<dbReference type="RefSeq" id="WP_122253627.1">
    <property type="nucleotide sequence ID" value="NZ_RDQL01000004.1"/>
</dbReference>
<dbReference type="AlphaFoldDB" id="A0A3M6QCY8"/>
<organism evidence="2 3">
    <name type="scientific">Allofranklinella schreckenbergeri</name>
    <dbReference type="NCBI Taxonomy" id="1076744"/>
    <lineage>
        <taxon>Bacteria</taxon>
        <taxon>Pseudomonadati</taxon>
        <taxon>Pseudomonadota</taxon>
        <taxon>Betaproteobacteria</taxon>
        <taxon>Burkholderiales</taxon>
        <taxon>Comamonadaceae</taxon>
        <taxon>Allofranklinella</taxon>
    </lineage>
</organism>
<dbReference type="Proteomes" id="UP000267035">
    <property type="component" value="Unassembled WGS sequence"/>
</dbReference>
<gene>
    <name evidence="2" type="ORF">EBQ25_04060</name>
</gene>
<accession>A0A3M6QCY8</accession>
<evidence type="ECO:0000259" key="1">
    <source>
        <dbReference type="Pfam" id="PF08909"/>
    </source>
</evidence>
<dbReference type="InterPro" id="IPR015005">
    <property type="entry name" value="DUF1854"/>
</dbReference>
<sequence length="194" mass="21067">MSLPAAQPPSPSLPLHLRYLPRHVRLLGADTPADALAYDAHGQLLLHAQASGDPPQPAEPAAIAVQPVPAFGLSAPRECLSLVDAHGKERAYIPRLDALPAPCRQAIETALALREFIPAIEAITHVSSFSTPSLWQVLTDRGPTELHLNSEDDIRRLGPEGKTLRITDRNSLQYQIPDIDALPKASRKLLGRFI</sequence>
<feature type="domain" description="DUF1854" evidence="1">
    <location>
        <begin position="65"/>
        <end position="193"/>
    </location>
</feature>
<name>A0A3M6QCY8_9BURK</name>
<protein>
    <submittedName>
        <fullName evidence="2">DUF1854 domain-containing protein</fullName>
    </submittedName>
</protein>
<evidence type="ECO:0000313" key="2">
    <source>
        <dbReference type="EMBL" id="RMX00986.1"/>
    </source>
</evidence>